<comment type="caution">
    <text evidence="6">The sequence shown here is derived from an EMBL/GenBank/DDBJ whole genome shotgun (WGS) entry which is preliminary data.</text>
</comment>
<dbReference type="InterPro" id="IPR004031">
    <property type="entry name" value="PMP22/EMP/MP20/Claudin"/>
</dbReference>
<dbReference type="AlphaFoldDB" id="A0A921YN85"/>
<evidence type="ECO:0000256" key="2">
    <source>
        <dbReference type="ARBA" id="ARBA00022692"/>
    </source>
</evidence>
<keyword evidence="3 5" id="KW-1133">Transmembrane helix</keyword>
<evidence type="ECO:0000256" key="3">
    <source>
        <dbReference type="ARBA" id="ARBA00022989"/>
    </source>
</evidence>
<reference evidence="6" key="1">
    <citation type="journal article" date="2016" name="Insect Biochem. Mol. Biol.">
        <title>Multifaceted biological insights from a draft genome sequence of the tobacco hornworm moth, Manduca sexta.</title>
        <authorList>
            <person name="Kanost M.R."/>
            <person name="Arrese E.L."/>
            <person name="Cao X."/>
            <person name="Chen Y.R."/>
            <person name="Chellapilla S."/>
            <person name="Goldsmith M.R."/>
            <person name="Grosse-Wilde E."/>
            <person name="Heckel D.G."/>
            <person name="Herndon N."/>
            <person name="Jiang H."/>
            <person name="Papanicolaou A."/>
            <person name="Qu J."/>
            <person name="Soulages J.L."/>
            <person name="Vogel H."/>
            <person name="Walters J."/>
            <person name="Waterhouse R.M."/>
            <person name="Ahn S.J."/>
            <person name="Almeida F.C."/>
            <person name="An C."/>
            <person name="Aqrawi P."/>
            <person name="Bretschneider A."/>
            <person name="Bryant W.B."/>
            <person name="Bucks S."/>
            <person name="Chao H."/>
            <person name="Chevignon G."/>
            <person name="Christen J.M."/>
            <person name="Clarke D.F."/>
            <person name="Dittmer N.T."/>
            <person name="Ferguson L.C.F."/>
            <person name="Garavelou S."/>
            <person name="Gordon K.H.J."/>
            <person name="Gunaratna R.T."/>
            <person name="Han Y."/>
            <person name="Hauser F."/>
            <person name="He Y."/>
            <person name="Heidel-Fischer H."/>
            <person name="Hirsh A."/>
            <person name="Hu Y."/>
            <person name="Jiang H."/>
            <person name="Kalra D."/>
            <person name="Klinner C."/>
            <person name="Konig C."/>
            <person name="Kovar C."/>
            <person name="Kroll A.R."/>
            <person name="Kuwar S.S."/>
            <person name="Lee S.L."/>
            <person name="Lehman R."/>
            <person name="Li K."/>
            <person name="Li Z."/>
            <person name="Liang H."/>
            <person name="Lovelace S."/>
            <person name="Lu Z."/>
            <person name="Mansfield J.H."/>
            <person name="McCulloch K.J."/>
            <person name="Mathew T."/>
            <person name="Morton B."/>
            <person name="Muzny D.M."/>
            <person name="Neunemann D."/>
            <person name="Ongeri F."/>
            <person name="Pauchet Y."/>
            <person name="Pu L.L."/>
            <person name="Pyrousis I."/>
            <person name="Rao X.J."/>
            <person name="Redding A."/>
            <person name="Roesel C."/>
            <person name="Sanchez-Gracia A."/>
            <person name="Schaack S."/>
            <person name="Shukla A."/>
            <person name="Tetreau G."/>
            <person name="Wang Y."/>
            <person name="Xiong G.H."/>
            <person name="Traut W."/>
            <person name="Walsh T.K."/>
            <person name="Worley K.C."/>
            <person name="Wu D."/>
            <person name="Wu W."/>
            <person name="Wu Y.Q."/>
            <person name="Zhang X."/>
            <person name="Zou Z."/>
            <person name="Zucker H."/>
            <person name="Briscoe A.D."/>
            <person name="Burmester T."/>
            <person name="Clem R.J."/>
            <person name="Feyereisen R."/>
            <person name="Grimmelikhuijzen C.J.P."/>
            <person name="Hamodrakas S.J."/>
            <person name="Hansson B.S."/>
            <person name="Huguet E."/>
            <person name="Jermiin L.S."/>
            <person name="Lan Q."/>
            <person name="Lehman H.K."/>
            <person name="Lorenzen M."/>
            <person name="Merzendorfer H."/>
            <person name="Michalopoulos I."/>
            <person name="Morton D.B."/>
            <person name="Muthukrishnan S."/>
            <person name="Oakeshott J.G."/>
            <person name="Palmer W."/>
            <person name="Park Y."/>
            <person name="Passarelli A.L."/>
            <person name="Rozas J."/>
            <person name="Schwartz L.M."/>
            <person name="Smith W."/>
            <person name="Southgate A."/>
            <person name="Vilcinskas A."/>
            <person name="Vogt R."/>
            <person name="Wang P."/>
            <person name="Werren J."/>
            <person name="Yu X.Q."/>
            <person name="Zhou J.J."/>
            <person name="Brown S.J."/>
            <person name="Scherer S.E."/>
            <person name="Richards S."/>
            <person name="Blissard G.W."/>
        </authorList>
    </citation>
    <scope>NUCLEOTIDE SEQUENCE</scope>
</reference>
<gene>
    <name evidence="6" type="ORF">O3G_MSEX002334</name>
</gene>
<evidence type="ECO:0000256" key="4">
    <source>
        <dbReference type="ARBA" id="ARBA00023136"/>
    </source>
</evidence>
<protein>
    <submittedName>
        <fullName evidence="6">Uncharacterized protein</fullName>
    </submittedName>
</protein>
<name>A0A921YN85_MANSE</name>
<comment type="subcellular location">
    <subcellularLocation>
        <location evidence="1">Membrane</location>
        <topology evidence="1">Multi-pass membrane protein</topology>
    </subcellularLocation>
</comment>
<dbReference type="PANTHER" id="PTHR10671">
    <property type="entry name" value="EPITHELIAL MEMBRANE PROTEIN-RELATED"/>
    <property type="match status" value="1"/>
</dbReference>
<keyword evidence="7" id="KW-1185">Reference proteome</keyword>
<keyword evidence="4 5" id="KW-0472">Membrane</keyword>
<dbReference type="InterPro" id="IPR050579">
    <property type="entry name" value="PMP-22/EMP/MP20-like"/>
</dbReference>
<proteinExistence type="predicted"/>
<feature type="transmembrane region" description="Helical" evidence="5">
    <location>
        <begin position="180"/>
        <end position="200"/>
    </location>
</feature>
<evidence type="ECO:0000256" key="5">
    <source>
        <dbReference type="SAM" id="Phobius"/>
    </source>
</evidence>
<accession>A0A921YN85</accession>
<dbReference type="OrthoDB" id="5917530at2759"/>
<reference evidence="6" key="2">
    <citation type="submission" date="2020-12" db="EMBL/GenBank/DDBJ databases">
        <authorList>
            <person name="Kanost M."/>
        </authorList>
    </citation>
    <scope>NUCLEOTIDE SEQUENCE</scope>
</reference>
<keyword evidence="2 5" id="KW-0812">Transmembrane</keyword>
<dbReference type="Pfam" id="PF13903">
    <property type="entry name" value="Claudin_2"/>
    <property type="match status" value="1"/>
</dbReference>
<evidence type="ECO:0000313" key="7">
    <source>
        <dbReference type="Proteomes" id="UP000791440"/>
    </source>
</evidence>
<evidence type="ECO:0000313" key="6">
    <source>
        <dbReference type="EMBL" id="KAG6442408.1"/>
    </source>
</evidence>
<dbReference type="Proteomes" id="UP000791440">
    <property type="component" value="Unassembled WGS sequence"/>
</dbReference>
<dbReference type="EMBL" id="JH668292">
    <property type="protein sequence ID" value="KAG6442408.1"/>
    <property type="molecule type" value="Genomic_DNA"/>
</dbReference>
<sequence length="271" mass="30486">METDKMSTASSVGAERRPLLQALVIERRILFACTVLVGLCTFLWIAAVCTEKWVHIEGGNGIYLPVKGRYLMWSDSGVWQICRYVFQPNVTISASNATTTTARPHDITGMVGIYITRCTNYLAQPAMENGKPVDPAYDVNIANYVRTMISFGIISLFVMAMGCGFSTYTFRNPRYMFKRLAAGIHFISTSCTFVVVQVMMSSVDHMKKNVKFVYPDGATHYYHISFFLAWFVVLMNLFAAASFLWYSRKRKGDKAATDELAMADEPTIIGR</sequence>
<dbReference type="PANTHER" id="PTHR10671:SF82">
    <property type="entry name" value="GH19567P"/>
    <property type="match status" value="1"/>
</dbReference>
<dbReference type="Gene3D" id="1.20.140.150">
    <property type="match status" value="1"/>
</dbReference>
<dbReference type="GO" id="GO:0005886">
    <property type="term" value="C:plasma membrane"/>
    <property type="evidence" value="ECO:0007669"/>
    <property type="project" value="TreeGrafter"/>
</dbReference>
<feature type="transmembrane region" description="Helical" evidence="5">
    <location>
        <begin position="29"/>
        <end position="47"/>
    </location>
</feature>
<feature type="transmembrane region" description="Helical" evidence="5">
    <location>
        <begin position="148"/>
        <end position="168"/>
    </location>
</feature>
<organism evidence="6 7">
    <name type="scientific">Manduca sexta</name>
    <name type="common">Tobacco hawkmoth</name>
    <name type="synonym">Tobacco hornworm</name>
    <dbReference type="NCBI Taxonomy" id="7130"/>
    <lineage>
        <taxon>Eukaryota</taxon>
        <taxon>Metazoa</taxon>
        <taxon>Ecdysozoa</taxon>
        <taxon>Arthropoda</taxon>
        <taxon>Hexapoda</taxon>
        <taxon>Insecta</taxon>
        <taxon>Pterygota</taxon>
        <taxon>Neoptera</taxon>
        <taxon>Endopterygota</taxon>
        <taxon>Lepidoptera</taxon>
        <taxon>Glossata</taxon>
        <taxon>Ditrysia</taxon>
        <taxon>Bombycoidea</taxon>
        <taxon>Sphingidae</taxon>
        <taxon>Sphinginae</taxon>
        <taxon>Sphingini</taxon>
        <taxon>Manduca</taxon>
    </lineage>
</organism>
<feature type="transmembrane region" description="Helical" evidence="5">
    <location>
        <begin position="220"/>
        <end position="246"/>
    </location>
</feature>
<evidence type="ECO:0000256" key="1">
    <source>
        <dbReference type="ARBA" id="ARBA00004141"/>
    </source>
</evidence>